<dbReference type="AlphaFoldDB" id="A0A5S3PVU6"/>
<feature type="transmembrane region" description="Helical" evidence="1">
    <location>
        <begin position="48"/>
        <end position="65"/>
    </location>
</feature>
<keyword evidence="1" id="KW-1133">Transmembrane helix</keyword>
<comment type="caution">
    <text evidence="2">The sequence shown here is derived from an EMBL/GenBank/DDBJ whole genome shotgun (WGS) entry which is preliminary data.</text>
</comment>
<gene>
    <name evidence="2" type="ORF">FEE95_06230</name>
</gene>
<name>A0A5S3PVU6_9FLAO</name>
<keyword evidence="1" id="KW-0812">Transmembrane</keyword>
<dbReference type="EMBL" id="VATY01000001">
    <property type="protein sequence ID" value="TMM59028.1"/>
    <property type="molecule type" value="Genomic_DNA"/>
</dbReference>
<evidence type="ECO:0000313" key="2">
    <source>
        <dbReference type="EMBL" id="TMM59028.1"/>
    </source>
</evidence>
<dbReference type="RefSeq" id="WP_138657018.1">
    <property type="nucleotide sequence ID" value="NZ_VATY01000001.1"/>
</dbReference>
<keyword evidence="3" id="KW-1185">Reference proteome</keyword>
<sequence>MITAALPLEIYISDMEGAGFMVLLLVPVLLLITIILAIAKQKKPAKKVLIAAGICTLIGAGLCGLG</sequence>
<dbReference type="Proteomes" id="UP000310314">
    <property type="component" value="Unassembled WGS sequence"/>
</dbReference>
<organism evidence="2 3">
    <name type="scientific">Maribacter algarum</name>
    <name type="common">ex Zhang et al. 2020</name>
    <dbReference type="NCBI Taxonomy" id="2578118"/>
    <lineage>
        <taxon>Bacteria</taxon>
        <taxon>Pseudomonadati</taxon>
        <taxon>Bacteroidota</taxon>
        <taxon>Flavobacteriia</taxon>
        <taxon>Flavobacteriales</taxon>
        <taxon>Flavobacteriaceae</taxon>
        <taxon>Maribacter</taxon>
    </lineage>
</organism>
<evidence type="ECO:0000313" key="3">
    <source>
        <dbReference type="Proteomes" id="UP000310314"/>
    </source>
</evidence>
<accession>A0A5S3PVU6</accession>
<protein>
    <submittedName>
        <fullName evidence="2">Uncharacterized protein</fullName>
    </submittedName>
</protein>
<proteinExistence type="predicted"/>
<reference evidence="2 3" key="1">
    <citation type="submission" date="2019-05" db="EMBL/GenBank/DDBJ databases">
        <authorList>
            <person name="Zhang J.-Y."/>
            <person name="Feg X."/>
            <person name="Du Z.-J."/>
        </authorList>
    </citation>
    <scope>NUCLEOTIDE SEQUENCE [LARGE SCALE GENOMIC DNA]</scope>
    <source>
        <strain evidence="2 3">RZ26</strain>
    </source>
</reference>
<keyword evidence="1" id="KW-0472">Membrane</keyword>
<feature type="transmembrane region" description="Helical" evidence="1">
    <location>
        <begin position="20"/>
        <end position="39"/>
    </location>
</feature>
<evidence type="ECO:0000256" key="1">
    <source>
        <dbReference type="SAM" id="Phobius"/>
    </source>
</evidence>